<accession>A0A7S1D809</accession>
<evidence type="ECO:0000259" key="2">
    <source>
        <dbReference type="PROSITE" id="PS50206"/>
    </source>
</evidence>
<feature type="domain" description="Rhodanese" evidence="2">
    <location>
        <begin position="79"/>
        <end position="177"/>
    </location>
</feature>
<dbReference type="PANTHER" id="PTHR44086">
    <property type="entry name" value="THIOSULFATE SULFURTRANSFERASE RDL2, MITOCHONDRIAL-RELATED"/>
    <property type="match status" value="1"/>
</dbReference>
<dbReference type="EMBL" id="HBFW01018839">
    <property type="protein sequence ID" value="CAD8941009.1"/>
    <property type="molecule type" value="Transcribed_RNA"/>
</dbReference>
<name>A0A7S1D809_CYCTE</name>
<dbReference type="AlphaFoldDB" id="A0A7S1D809"/>
<keyword evidence="1" id="KW-0732">Signal</keyword>
<organism evidence="3">
    <name type="scientific">Cyclophora tenuis</name>
    <name type="common">Marine diatom</name>
    <dbReference type="NCBI Taxonomy" id="216820"/>
    <lineage>
        <taxon>Eukaryota</taxon>
        <taxon>Sar</taxon>
        <taxon>Stramenopiles</taxon>
        <taxon>Ochrophyta</taxon>
        <taxon>Bacillariophyta</taxon>
        <taxon>Fragilariophyceae</taxon>
        <taxon>Fragilariophycidae</taxon>
        <taxon>Cyclophorales</taxon>
        <taxon>Cyclophoraceae</taxon>
        <taxon>Cyclophora</taxon>
    </lineage>
</organism>
<dbReference type="GO" id="GO:0005739">
    <property type="term" value="C:mitochondrion"/>
    <property type="evidence" value="ECO:0007669"/>
    <property type="project" value="TreeGrafter"/>
</dbReference>
<dbReference type="SUPFAM" id="SSF52821">
    <property type="entry name" value="Rhodanese/Cell cycle control phosphatase"/>
    <property type="match status" value="1"/>
</dbReference>
<dbReference type="InterPro" id="IPR001763">
    <property type="entry name" value="Rhodanese-like_dom"/>
</dbReference>
<feature type="chain" id="PRO_5030699330" description="Rhodanese domain-containing protein" evidence="1">
    <location>
        <begin position="20"/>
        <end position="179"/>
    </location>
</feature>
<dbReference type="Pfam" id="PF00581">
    <property type="entry name" value="Rhodanese"/>
    <property type="match status" value="1"/>
</dbReference>
<dbReference type="GO" id="GO:0004792">
    <property type="term" value="F:thiosulfate-cyanide sulfurtransferase activity"/>
    <property type="evidence" value="ECO:0007669"/>
    <property type="project" value="TreeGrafter"/>
</dbReference>
<evidence type="ECO:0000256" key="1">
    <source>
        <dbReference type="SAM" id="SignalP"/>
    </source>
</evidence>
<sequence length="179" mass="19420">MRLGRLSLLACLATRRASSFVPLNKLATNESIKKLSCRDSTTCRFSSGGSGVDGTVSLKHVGRVEMKAIVEDYEELGREGSGFIVMDVRNPDEINYTGKLSPNTLTVPLPAIMQMNLFELEAKEFEEVCGFAKPMLEETIVFSCAAGIRSVHAANIAAQAGYSNLVNYMGGANEWFSPS</sequence>
<evidence type="ECO:0000313" key="3">
    <source>
        <dbReference type="EMBL" id="CAD8941009.1"/>
    </source>
</evidence>
<dbReference type="InterPro" id="IPR036873">
    <property type="entry name" value="Rhodanese-like_dom_sf"/>
</dbReference>
<gene>
    <name evidence="3" type="ORF">CTEN0397_LOCUS12075</name>
</gene>
<dbReference type="PROSITE" id="PS50206">
    <property type="entry name" value="RHODANESE_3"/>
    <property type="match status" value="1"/>
</dbReference>
<protein>
    <recommendedName>
        <fullName evidence="2">Rhodanese domain-containing protein</fullName>
    </recommendedName>
</protein>
<reference evidence="3" key="1">
    <citation type="submission" date="2021-01" db="EMBL/GenBank/DDBJ databases">
        <authorList>
            <person name="Corre E."/>
            <person name="Pelletier E."/>
            <person name="Niang G."/>
            <person name="Scheremetjew M."/>
            <person name="Finn R."/>
            <person name="Kale V."/>
            <person name="Holt S."/>
            <person name="Cochrane G."/>
            <person name="Meng A."/>
            <person name="Brown T."/>
            <person name="Cohen L."/>
        </authorList>
    </citation>
    <scope>NUCLEOTIDE SEQUENCE</scope>
    <source>
        <strain evidence="3">ECT3854</strain>
    </source>
</reference>
<dbReference type="Gene3D" id="3.40.250.10">
    <property type="entry name" value="Rhodanese-like domain"/>
    <property type="match status" value="1"/>
</dbReference>
<proteinExistence type="predicted"/>
<feature type="signal peptide" evidence="1">
    <location>
        <begin position="1"/>
        <end position="19"/>
    </location>
</feature>
<dbReference type="PANTHER" id="PTHR44086:SF10">
    <property type="entry name" value="THIOSULFATE SULFURTRANSFERASE_RHODANESE-LIKE DOMAIN-CONTAINING PROTEIN 3"/>
    <property type="match status" value="1"/>
</dbReference>
<dbReference type="SMART" id="SM00450">
    <property type="entry name" value="RHOD"/>
    <property type="match status" value="1"/>
</dbReference>